<sequence>MAMYLDALDSFDQRRSPYRFPGRGFCLFLSLPLFPSSLPLFLLASFYFYHFLCFPSHFLWFSWLLFFLSLPLFPFSLPLFRFSLPLFLLASFSFYHFLCSPPHFLCFFYHFFFLTSSVSLITSSAFLSTCLPMLFIDPSTEGCG</sequence>
<name>A0A166RIV4_9AGAM</name>
<dbReference type="Proteomes" id="UP000076532">
    <property type="component" value="Unassembled WGS sequence"/>
</dbReference>
<dbReference type="EMBL" id="KV417504">
    <property type="protein sequence ID" value="KZP28318.1"/>
    <property type="molecule type" value="Genomic_DNA"/>
</dbReference>
<evidence type="ECO:0000313" key="3">
    <source>
        <dbReference type="Proteomes" id="UP000076532"/>
    </source>
</evidence>
<keyword evidence="3" id="KW-1185">Reference proteome</keyword>
<protein>
    <submittedName>
        <fullName evidence="2">Uncharacterized protein</fullName>
    </submittedName>
</protein>
<evidence type="ECO:0000256" key="1">
    <source>
        <dbReference type="SAM" id="Phobius"/>
    </source>
</evidence>
<feature type="transmembrane region" description="Helical" evidence="1">
    <location>
        <begin position="87"/>
        <end position="112"/>
    </location>
</feature>
<proteinExistence type="predicted"/>
<evidence type="ECO:0000313" key="2">
    <source>
        <dbReference type="EMBL" id="KZP28318.1"/>
    </source>
</evidence>
<gene>
    <name evidence="2" type="ORF">FIBSPDRAFT_268481</name>
</gene>
<feature type="transmembrane region" description="Helical" evidence="1">
    <location>
        <begin position="60"/>
        <end position="80"/>
    </location>
</feature>
<feature type="transmembrane region" description="Helical" evidence="1">
    <location>
        <begin position="24"/>
        <end position="48"/>
    </location>
</feature>
<keyword evidence="1" id="KW-0812">Transmembrane</keyword>
<organism evidence="2 3">
    <name type="scientific">Athelia psychrophila</name>
    <dbReference type="NCBI Taxonomy" id="1759441"/>
    <lineage>
        <taxon>Eukaryota</taxon>
        <taxon>Fungi</taxon>
        <taxon>Dikarya</taxon>
        <taxon>Basidiomycota</taxon>
        <taxon>Agaricomycotina</taxon>
        <taxon>Agaricomycetes</taxon>
        <taxon>Agaricomycetidae</taxon>
        <taxon>Atheliales</taxon>
        <taxon>Atheliaceae</taxon>
        <taxon>Athelia</taxon>
    </lineage>
</organism>
<accession>A0A166RIV4</accession>
<dbReference type="AlphaFoldDB" id="A0A166RIV4"/>
<keyword evidence="1" id="KW-1133">Transmembrane helix</keyword>
<keyword evidence="1" id="KW-0472">Membrane</keyword>
<reference evidence="2 3" key="1">
    <citation type="journal article" date="2016" name="Mol. Biol. Evol.">
        <title>Comparative Genomics of Early-Diverging Mushroom-Forming Fungi Provides Insights into the Origins of Lignocellulose Decay Capabilities.</title>
        <authorList>
            <person name="Nagy L.G."/>
            <person name="Riley R."/>
            <person name="Tritt A."/>
            <person name="Adam C."/>
            <person name="Daum C."/>
            <person name="Floudas D."/>
            <person name="Sun H."/>
            <person name="Yadav J.S."/>
            <person name="Pangilinan J."/>
            <person name="Larsson K.H."/>
            <person name="Matsuura K."/>
            <person name="Barry K."/>
            <person name="Labutti K."/>
            <person name="Kuo R."/>
            <person name="Ohm R.A."/>
            <person name="Bhattacharya S.S."/>
            <person name="Shirouzu T."/>
            <person name="Yoshinaga Y."/>
            <person name="Martin F.M."/>
            <person name="Grigoriev I.V."/>
            <person name="Hibbett D.S."/>
        </authorList>
    </citation>
    <scope>NUCLEOTIDE SEQUENCE [LARGE SCALE GENOMIC DNA]</scope>
    <source>
        <strain evidence="2 3">CBS 109695</strain>
    </source>
</reference>